<evidence type="ECO:0000313" key="2">
    <source>
        <dbReference type="EMBL" id="MDO7881456.1"/>
    </source>
</evidence>
<evidence type="ECO:0000313" key="3">
    <source>
        <dbReference type="Proteomes" id="UP001241072"/>
    </source>
</evidence>
<proteinExistence type="predicted"/>
<protein>
    <submittedName>
        <fullName evidence="2">Uncharacterized protein</fullName>
    </submittedName>
</protein>
<dbReference type="PROSITE" id="PS51257">
    <property type="entry name" value="PROKAR_LIPOPROTEIN"/>
    <property type="match status" value="1"/>
</dbReference>
<dbReference type="EMBL" id="JAUQUB010000001">
    <property type="protein sequence ID" value="MDO7881456.1"/>
    <property type="molecule type" value="Genomic_DNA"/>
</dbReference>
<comment type="caution">
    <text evidence="2">The sequence shown here is derived from an EMBL/GenBank/DDBJ whole genome shotgun (WGS) entry which is preliminary data.</text>
</comment>
<accession>A0ABT9BNT4</accession>
<organism evidence="2 3">
    <name type="scientific">Antiquaquibacter soli</name>
    <dbReference type="NCBI Taxonomy" id="3064523"/>
    <lineage>
        <taxon>Bacteria</taxon>
        <taxon>Bacillati</taxon>
        <taxon>Actinomycetota</taxon>
        <taxon>Actinomycetes</taxon>
        <taxon>Micrococcales</taxon>
        <taxon>Microbacteriaceae</taxon>
        <taxon>Antiquaquibacter</taxon>
    </lineage>
</organism>
<dbReference type="RefSeq" id="WP_305001867.1">
    <property type="nucleotide sequence ID" value="NZ_JAUQUB010000001.1"/>
</dbReference>
<gene>
    <name evidence="2" type="ORF">Q5716_04365</name>
</gene>
<name>A0ABT9BNT4_9MICO</name>
<feature type="chain" id="PRO_5047413970" evidence="1">
    <location>
        <begin position="25"/>
        <end position="281"/>
    </location>
</feature>
<sequence length="281" mass="29147">MARAIGVLLALAVVLTGCSAPSTALPAGITVSVFQTRFDGALHQLQIRVANGTADALEVTGATFESSRFAEPASFDRAQTVPAGSARDLPVLLGDPECGDEPIRDAVELSFSRADGSPATAVVVLEETDIVTAINEKDCLDAAVASHATITPPAAASWTPGAGAPAQLDFTVTPTAAPGTLTVRSARDTPLLSLVDDSGSHVTELRLDAVIDADSGAVLLRLLVEPSRCDPHAIAEDKQGTLFPFDVDTSDGRAGRIVVPVSDDVRSSLYDFFADYCGLPY</sequence>
<reference evidence="2 3" key="1">
    <citation type="submission" date="2023-07" db="EMBL/GenBank/DDBJ databases">
        <title>Protaetiibacter sp. nov WY-16 isolated from soil.</title>
        <authorList>
            <person name="Liu B."/>
            <person name="Wan Y."/>
        </authorList>
    </citation>
    <scope>NUCLEOTIDE SEQUENCE [LARGE SCALE GENOMIC DNA]</scope>
    <source>
        <strain evidence="2 3">WY-16</strain>
    </source>
</reference>
<keyword evidence="1" id="KW-0732">Signal</keyword>
<dbReference type="Proteomes" id="UP001241072">
    <property type="component" value="Unassembled WGS sequence"/>
</dbReference>
<keyword evidence="3" id="KW-1185">Reference proteome</keyword>
<feature type="signal peptide" evidence="1">
    <location>
        <begin position="1"/>
        <end position="24"/>
    </location>
</feature>
<evidence type="ECO:0000256" key="1">
    <source>
        <dbReference type="SAM" id="SignalP"/>
    </source>
</evidence>